<dbReference type="Proteomes" id="UP000326759">
    <property type="component" value="Unassembled WGS sequence"/>
</dbReference>
<evidence type="ECO:0000313" key="3">
    <source>
        <dbReference type="Proteomes" id="UP000326759"/>
    </source>
</evidence>
<organism evidence="2 3">
    <name type="scientific">Armadillidium nasatum</name>
    <dbReference type="NCBI Taxonomy" id="96803"/>
    <lineage>
        <taxon>Eukaryota</taxon>
        <taxon>Metazoa</taxon>
        <taxon>Ecdysozoa</taxon>
        <taxon>Arthropoda</taxon>
        <taxon>Crustacea</taxon>
        <taxon>Multicrustacea</taxon>
        <taxon>Malacostraca</taxon>
        <taxon>Eumalacostraca</taxon>
        <taxon>Peracarida</taxon>
        <taxon>Isopoda</taxon>
        <taxon>Oniscidea</taxon>
        <taxon>Crinocheta</taxon>
        <taxon>Armadillidiidae</taxon>
        <taxon>Armadillidium</taxon>
    </lineage>
</organism>
<dbReference type="EMBL" id="SEYY01004506">
    <property type="protein sequence ID" value="KAB7503746.1"/>
    <property type="molecule type" value="Genomic_DNA"/>
</dbReference>
<feature type="region of interest" description="Disordered" evidence="1">
    <location>
        <begin position="1"/>
        <end position="22"/>
    </location>
</feature>
<accession>A0A5N5TAU5</accession>
<protein>
    <submittedName>
        <fullName evidence="2">Uncharacterized protein</fullName>
    </submittedName>
</protein>
<comment type="caution">
    <text evidence="2">The sequence shown here is derived from an EMBL/GenBank/DDBJ whole genome shotgun (WGS) entry which is preliminary data.</text>
</comment>
<keyword evidence="3" id="KW-1185">Reference proteome</keyword>
<gene>
    <name evidence="2" type="ORF">Anas_11027</name>
</gene>
<proteinExistence type="predicted"/>
<sequence length="123" mass="13846">IVKEENCVHKHPEGGQEGSRKHHGKCKKEVFDLLKNLETNVAGPIRCCFAKEVGINEVNSDGSINEEGFLAHLQEHITDQAILNIYKSIMTARTCVPQGANCNIFEFRMCAFDECVKLRQTQN</sequence>
<dbReference type="OrthoDB" id="10336643at2759"/>
<dbReference type="AlphaFoldDB" id="A0A5N5TAU5"/>
<feature type="non-terminal residue" evidence="2">
    <location>
        <position position="1"/>
    </location>
</feature>
<name>A0A5N5TAU5_9CRUS</name>
<evidence type="ECO:0000313" key="2">
    <source>
        <dbReference type="EMBL" id="KAB7503746.1"/>
    </source>
</evidence>
<feature type="compositionally biased region" description="Basic and acidic residues" evidence="1">
    <location>
        <begin position="1"/>
        <end position="14"/>
    </location>
</feature>
<evidence type="ECO:0000256" key="1">
    <source>
        <dbReference type="SAM" id="MobiDB-lite"/>
    </source>
</evidence>
<reference evidence="2 3" key="1">
    <citation type="journal article" date="2019" name="PLoS Biol.">
        <title>Sex chromosomes control vertical transmission of feminizing Wolbachia symbionts in an isopod.</title>
        <authorList>
            <person name="Becking T."/>
            <person name="Chebbi M.A."/>
            <person name="Giraud I."/>
            <person name="Moumen B."/>
            <person name="Laverre T."/>
            <person name="Caubet Y."/>
            <person name="Peccoud J."/>
            <person name="Gilbert C."/>
            <person name="Cordaux R."/>
        </authorList>
    </citation>
    <scope>NUCLEOTIDE SEQUENCE [LARGE SCALE GENOMIC DNA]</scope>
    <source>
        <strain evidence="2">ANa2</strain>
        <tissue evidence="2">Whole body excluding digestive tract and cuticle</tissue>
    </source>
</reference>